<gene>
    <name evidence="2" type="ORF">SAMN06265350_10388</name>
</gene>
<reference evidence="2 3" key="1">
    <citation type="submission" date="2017-05" db="EMBL/GenBank/DDBJ databases">
        <authorList>
            <person name="Varghese N."/>
            <person name="Submissions S."/>
        </authorList>
    </citation>
    <scope>NUCLEOTIDE SEQUENCE [LARGE SCALE GENOMIC DNA]</scope>
    <source>
        <strain evidence="2 3">DSM 21342</strain>
    </source>
</reference>
<dbReference type="EMBL" id="FXSZ01000003">
    <property type="protein sequence ID" value="SMO52707.1"/>
    <property type="molecule type" value="Genomic_DNA"/>
</dbReference>
<keyword evidence="3" id="KW-1185">Reference proteome</keyword>
<protein>
    <recommendedName>
        <fullName evidence="4">Outer membrane protein beta-barrel family protein</fullName>
    </recommendedName>
</protein>
<evidence type="ECO:0008006" key="4">
    <source>
        <dbReference type="Google" id="ProtNLM"/>
    </source>
</evidence>
<dbReference type="Proteomes" id="UP000315971">
    <property type="component" value="Unassembled WGS sequence"/>
</dbReference>
<keyword evidence="1" id="KW-0175">Coiled coil</keyword>
<name>A0A521BZU9_9SPHI</name>
<feature type="coiled-coil region" evidence="1">
    <location>
        <begin position="573"/>
        <end position="609"/>
    </location>
</feature>
<evidence type="ECO:0000313" key="2">
    <source>
        <dbReference type="EMBL" id="SMO52707.1"/>
    </source>
</evidence>
<evidence type="ECO:0000313" key="3">
    <source>
        <dbReference type="Proteomes" id="UP000315971"/>
    </source>
</evidence>
<organism evidence="2 3">
    <name type="scientific">Solitalea koreensis</name>
    <dbReference type="NCBI Taxonomy" id="543615"/>
    <lineage>
        <taxon>Bacteria</taxon>
        <taxon>Pseudomonadati</taxon>
        <taxon>Bacteroidota</taxon>
        <taxon>Sphingobacteriia</taxon>
        <taxon>Sphingobacteriales</taxon>
        <taxon>Sphingobacteriaceae</taxon>
        <taxon>Solitalea</taxon>
    </lineage>
</organism>
<dbReference type="AlphaFoldDB" id="A0A521BZU9"/>
<sequence>MGLMRCFLQIFIIGCVDSCLLITSGQAQDLTSIGDAKPLKITGSISNSNILYFANGLNARRDPFSYYFMGNLTLTLFGYSAPFSFSVSNQNRQFQQPFNQFSLHPTYKWVTAHLGVASMSFSPYTLSGHMFNGVGVELNPPGKLKLSAMVGRLQKAVFPDTTNLNSSATPAFERWGYGLKAGYQVEGTQIETSLFTAKDDKWSLPVLSDQLEVQPQENLAASFNVGKRFFRRFNISGELGWTAITANSNAAYNGLILGVFHAKKTTSYYKAFKTTFAYTGTRYTVNAGYERIDPGYRTLGAYYFNNDLENITGGFTTQLFQSKVNISANAGVQRNNLDGAQNSTMRRLVGAANVTFNPNNRLNFTAAYSNFQTYTNVRSDFDRINQLTPYENLDTLNFRQISKNASLNTNYALSTKKNKPQNVSLNFVYQTSFDKQGNNAINQGGDFYNVNSAYTIGFPKKNINVSAFFNLNYNNTATMQSSTLGPTISVSKTFFQKTLKTALNSSFNYAFANSSQVSRILNLRGTVSYTVLKQHNLSLNIVAQNRINRALNGTAITEFTSTLSYNYNFNLDKKEKEKLVNAHEMMKKKEEEERAIEAAAREEKRKLKTSVLREKKKALHERETILFPIPALSSKKLDMPDVAEIKKKVIVQQVINKRESKWNENDAIATYDDMEIESIKINQKGDIIIREQDGNVLKITANATMYESDIKITDKKGNVWIIFKDKKVVKVQ</sequence>
<accession>A0A521BZU9</accession>
<evidence type="ECO:0000256" key="1">
    <source>
        <dbReference type="SAM" id="Coils"/>
    </source>
</evidence>
<proteinExistence type="predicted"/>